<feature type="compositionally biased region" description="Gly residues" evidence="10">
    <location>
        <begin position="105"/>
        <end position="121"/>
    </location>
</feature>
<dbReference type="PROSITE" id="PS00028">
    <property type="entry name" value="ZINC_FINGER_C2H2_1"/>
    <property type="match status" value="2"/>
</dbReference>
<evidence type="ECO:0000256" key="1">
    <source>
        <dbReference type="ARBA" id="ARBA00004123"/>
    </source>
</evidence>
<keyword evidence="7" id="KW-0804">Transcription</keyword>
<evidence type="ECO:0000259" key="11">
    <source>
        <dbReference type="PROSITE" id="PS50157"/>
    </source>
</evidence>
<keyword evidence="8" id="KW-0539">Nucleus</keyword>
<dbReference type="SUPFAM" id="SSF57667">
    <property type="entry name" value="beta-beta-alpha zinc fingers"/>
    <property type="match status" value="1"/>
</dbReference>
<accession>A0A9P3G8C1</accession>
<dbReference type="GO" id="GO:0005634">
    <property type="term" value="C:nucleus"/>
    <property type="evidence" value="ECO:0007669"/>
    <property type="project" value="UniProtKB-SubCell"/>
</dbReference>
<keyword evidence="4 9" id="KW-0863">Zinc-finger</keyword>
<dbReference type="EMBL" id="BPQB01000014">
    <property type="protein sequence ID" value="GJE89750.1"/>
    <property type="molecule type" value="Genomic_DNA"/>
</dbReference>
<dbReference type="FunFam" id="3.30.160.60:FF:000125">
    <property type="entry name" value="Putative zinc finger protein 143"/>
    <property type="match status" value="1"/>
</dbReference>
<evidence type="ECO:0000313" key="12">
    <source>
        <dbReference type="EMBL" id="GJE89750.1"/>
    </source>
</evidence>
<evidence type="ECO:0000256" key="2">
    <source>
        <dbReference type="ARBA" id="ARBA00022723"/>
    </source>
</evidence>
<evidence type="ECO:0000256" key="6">
    <source>
        <dbReference type="ARBA" id="ARBA00023015"/>
    </source>
</evidence>
<keyword evidence="6" id="KW-0805">Transcription regulation</keyword>
<organism evidence="12 13">
    <name type="scientific">Phanerochaete sordida</name>
    <dbReference type="NCBI Taxonomy" id="48140"/>
    <lineage>
        <taxon>Eukaryota</taxon>
        <taxon>Fungi</taxon>
        <taxon>Dikarya</taxon>
        <taxon>Basidiomycota</taxon>
        <taxon>Agaricomycotina</taxon>
        <taxon>Agaricomycetes</taxon>
        <taxon>Polyporales</taxon>
        <taxon>Phanerochaetaceae</taxon>
        <taxon>Phanerochaete</taxon>
    </lineage>
</organism>
<evidence type="ECO:0000256" key="4">
    <source>
        <dbReference type="ARBA" id="ARBA00022771"/>
    </source>
</evidence>
<dbReference type="Pfam" id="PF00096">
    <property type="entry name" value="zf-C2H2"/>
    <property type="match status" value="2"/>
</dbReference>
<comment type="subcellular location">
    <subcellularLocation>
        <location evidence="1">Nucleus</location>
    </subcellularLocation>
</comment>
<keyword evidence="13" id="KW-1185">Reference proteome</keyword>
<dbReference type="InterPro" id="IPR036236">
    <property type="entry name" value="Znf_C2H2_sf"/>
</dbReference>
<sequence length="121" mass="12488">MPELSSASPHAPTAFAPAQRAGIPRVVRYTCEVCGIEFDRPSLLSTHARSHDVACGRVHTCPVPGCPKAFLTPSNLKRHLRTHHAEGRPQAHASEQSGTAPAEGSAGGIAEGDGSGSGTLS</sequence>
<protein>
    <submittedName>
        <fullName evidence="12">C2H2-type zinc finger protein</fullName>
    </submittedName>
</protein>
<keyword evidence="5" id="KW-0862">Zinc</keyword>
<feature type="domain" description="C2H2-type" evidence="11">
    <location>
        <begin position="59"/>
        <end position="89"/>
    </location>
</feature>
<evidence type="ECO:0000256" key="3">
    <source>
        <dbReference type="ARBA" id="ARBA00022737"/>
    </source>
</evidence>
<dbReference type="Gene3D" id="3.30.160.60">
    <property type="entry name" value="Classic Zinc Finger"/>
    <property type="match status" value="2"/>
</dbReference>
<evidence type="ECO:0000313" key="13">
    <source>
        <dbReference type="Proteomes" id="UP000703269"/>
    </source>
</evidence>
<evidence type="ECO:0000256" key="9">
    <source>
        <dbReference type="PROSITE-ProRule" id="PRU00042"/>
    </source>
</evidence>
<gene>
    <name evidence="12" type="ORF">PsYK624_058560</name>
</gene>
<name>A0A9P3G8C1_9APHY</name>
<evidence type="ECO:0000256" key="8">
    <source>
        <dbReference type="ARBA" id="ARBA00023242"/>
    </source>
</evidence>
<keyword evidence="2" id="KW-0479">Metal-binding</keyword>
<evidence type="ECO:0000256" key="10">
    <source>
        <dbReference type="SAM" id="MobiDB-lite"/>
    </source>
</evidence>
<proteinExistence type="predicted"/>
<comment type="caution">
    <text evidence="12">The sequence shown here is derived from an EMBL/GenBank/DDBJ whole genome shotgun (WGS) entry which is preliminary data.</text>
</comment>
<reference evidence="12 13" key="1">
    <citation type="submission" date="2021-08" db="EMBL/GenBank/DDBJ databases">
        <title>Draft Genome Sequence of Phanerochaete sordida strain YK-624.</title>
        <authorList>
            <person name="Mori T."/>
            <person name="Dohra H."/>
            <person name="Suzuki T."/>
            <person name="Kawagishi H."/>
            <person name="Hirai H."/>
        </authorList>
    </citation>
    <scope>NUCLEOTIDE SEQUENCE [LARGE SCALE GENOMIC DNA]</scope>
    <source>
        <strain evidence="12 13">YK-624</strain>
    </source>
</reference>
<dbReference type="GO" id="GO:0008270">
    <property type="term" value="F:zinc ion binding"/>
    <property type="evidence" value="ECO:0007669"/>
    <property type="project" value="UniProtKB-KW"/>
</dbReference>
<dbReference type="PROSITE" id="PS50157">
    <property type="entry name" value="ZINC_FINGER_C2H2_2"/>
    <property type="match status" value="2"/>
</dbReference>
<feature type="region of interest" description="Disordered" evidence="10">
    <location>
        <begin position="79"/>
        <end position="121"/>
    </location>
</feature>
<dbReference type="GO" id="GO:0000978">
    <property type="term" value="F:RNA polymerase II cis-regulatory region sequence-specific DNA binding"/>
    <property type="evidence" value="ECO:0007669"/>
    <property type="project" value="UniProtKB-ARBA"/>
</dbReference>
<dbReference type="SMART" id="SM00355">
    <property type="entry name" value="ZnF_C2H2"/>
    <property type="match status" value="2"/>
</dbReference>
<dbReference type="OrthoDB" id="6077919at2759"/>
<dbReference type="InterPro" id="IPR013087">
    <property type="entry name" value="Znf_C2H2_type"/>
</dbReference>
<dbReference type="GO" id="GO:0000981">
    <property type="term" value="F:DNA-binding transcription factor activity, RNA polymerase II-specific"/>
    <property type="evidence" value="ECO:0007669"/>
    <property type="project" value="UniProtKB-ARBA"/>
</dbReference>
<evidence type="ECO:0000256" key="5">
    <source>
        <dbReference type="ARBA" id="ARBA00022833"/>
    </source>
</evidence>
<dbReference type="PANTHER" id="PTHR46179">
    <property type="entry name" value="ZINC FINGER PROTEIN"/>
    <property type="match status" value="1"/>
</dbReference>
<dbReference type="PANTHER" id="PTHR46179:SF13">
    <property type="entry name" value="C2H2-TYPE DOMAIN-CONTAINING PROTEIN"/>
    <property type="match status" value="1"/>
</dbReference>
<dbReference type="Proteomes" id="UP000703269">
    <property type="component" value="Unassembled WGS sequence"/>
</dbReference>
<feature type="domain" description="C2H2-type" evidence="11">
    <location>
        <begin position="29"/>
        <end position="51"/>
    </location>
</feature>
<dbReference type="AlphaFoldDB" id="A0A9P3G8C1"/>
<keyword evidence="3" id="KW-0677">Repeat</keyword>
<dbReference type="InterPro" id="IPR051061">
    <property type="entry name" value="Zinc_finger_trans_reg"/>
</dbReference>
<evidence type="ECO:0000256" key="7">
    <source>
        <dbReference type="ARBA" id="ARBA00023163"/>
    </source>
</evidence>